<evidence type="ECO:0000313" key="1">
    <source>
        <dbReference type="EMBL" id="ORY62129.1"/>
    </source>
</evidence>
<organism evidence="1 2">
    <name type="scientific">Pseudomassariella vexata</name>
    <dbReference type="NCBI Taxonomy" id="1141098"/>
    <lineage>
        <taxon>Eukaryota</taxon>
        <taxon>Fungi</taxon>
        <taxon>Dikarya</taxon>
        <taxon>Ascomycota</taxon>
        <taxon>Pezizomycotina</taxon>
        <taxon>Sordariomycetes</taxon>
        <taxon>Xylariomycetidae</taxon>
        <taxon>Amphisphaeriales</taxon>
        <taxon>Pseudomassariaceae</taxon>
        <taxon>Pseudomassariella</taxon>
    </lineage>
</organism>
<proteinExistence type="predicted"/>
<dbReference type="STRING" id="1141098.A0A1Y2DSK3"/>
<name>A0A1Y2DSK3_9PEZI</name>
<dbReference type="RefSeq" id="XP_040713965.1">
    <property type="nucleotide sequence ID" value="XM_040858479.1"/>
</dbReference>
<dbReference type="AlphaFoldDB" id="A0A1Y2DSK3"/>
<accession>A0A1Y2DSK3</accession>
<dbReference type="Proteomes" id="UP000193689">
    <property type="component" value="Unassembled WGS sequence"/>
</dbReference>
<gene>
    <name evidence="1" type="ORF">BCR38DRAFT_410574</name>
</gene>
<evidence type="ECO:0000313" key="2">
    <source>
        <dbReference type="Proteomes" id="UP000193689"/>
    </source>
</evidence>
<protein>
    <submittedName>
        <fullName evidence="1">Uncharacterized protein</fullName>
    </submittedName>
</protein>
<comment type="caution">
    <text evidence="1">The sequence shown here is derived from an EMBL/GenBank/DDBJ whole genome shotgun (WGS) entry which is preliminary data.</text>
</comment>
<dbReference type="GeneID" id="63774691"/>
<dbReference type="InParanoid" id="A0A1Y2DSK3"/>
<dbReference type="EMBL" id="MCFJ01000009">
    <property type="protein sequence ID" value="ORY62129.1"/>
    <property type="molecule type" value="Genomic_DNA"/>
</dbReference>
<keyword evidence="2" id="KW-1185">Reference proteome</keyword>
<reference evidence="1 2" key="1">
    <citation type="submission" date="2016-07" db="EMBL/GenBank/DDBJ databases">
        <title>Pervasive Adenine N6-methylation of Active Genes in Fungi.</title>
        <authorList>
            <consortium name="DOE Joint Genome Institute"/>
            <person name="Mondo S.J."/>
            <person name="Dannebaum R.O."/>
            <person name="Kuo R.C."/>
            <person name="Labutti K."/>
            <person name="Haridas S."/>
            <person name="Kuo A."/>
            <person name="Salamov A."/>
            <person name="Ahrendt S.R."/>
            <person name="Lipzen A."/>
            <person name="Sullivan W."/>
            <person name="Andreopoulos W.B."/>
            <person name="Clum A."/>
            <person name="Lindquist E."/>
            <person name="Daum C."/>
            <person name="Ramamoorthy G.K."/>
            <person name="Gryganskyi A."/>
            <person name="Culley D."/>
            <person name="Magnuson J.K."/>
            <person name="James T.Y."/>
            <person name="O'Malley M.A."/>
            <person name="Stajich J.E."/>
            <person name="Spatafora J.W."/>
            <person name="Visel A."/>
            <person name="Grigoriev I.V."/>
        </authorList>
    </citation>
    <scope>NUCLEOTIDE SEQUENCE [LARGE SCALE GENOMIC DNA]</scope>
    <source>
        <strain evidence="1 2">CBS 129021</strain>
    </source>
</reference>
<dbReference type="OrthoDB" id="4708870at2759"/>
<sequence>MGGLVFTKGEDALHVPRMSPTIYKYVKGQCHAALRQLFMVVASPIDGPGKKDFGDIDIFVTWRKEGAIPGSTSEAEVGDGSPDALDTIALCLGAFRTQKLNPSAANFAIPWPKTLPSHTNDDPWEDKQKPRYIQVDVTMCSSLERLQWQLFKHVHGDMWNILGSIIRPLGLTADEVGLYLRIPEVERLNRKQAKVLLSTDPAQVLNFLRLRCDGPEWEGPFSTMEEMFEYTAKCRMFWVKPEKDTENADTDGERVGGEFEKTQLNSNDRRRMKQRSLFRKWIEEFLPKCRDERRFLNCTMTRGEVREDAFQRFGTKEQYEKQLFDFQLDTQTKGLRGNIKAWLLTVAETNAISYQQRGVLASAFWNIIANNDTSFSVRPNKSLKDDRGLMYEDEVERFVKSSWKEVLAVAWERHLETYHANLAKKRTE</sequence>